<keyword evidence="1" id="KW-0812">Transmembrane</keyword>
<accession>A0A5S5AYW9</accession>
<dbReference type="Proteomes" id="UP000322294">
    <property type="component" value="Unassembled WGS sequence"/>
</dbReference>
<evidence type="ECO:0000313" key="2">
    <source>
        <dbReference type="EMBL" id="TYP58539.1"/>
    </source>
</evidence>
<feature type="transmembrane region" description="Helical" evidence="1">
    <location>
        <begin position="15"/>
        <end position="33"/>
    </location>
</feature>
<reference evidence="2 3" key="1">
    <citation type="submission" date="2019-07" db="EMBL/GenBank/DDBJ databases">
        <title>Genomic Encyclopedia of Type Strains, Phase I: the one thousand microbial genomes (KMG-I) project.</title>
        <authorList>
            <person name="Kyrpides N."/>
        </authorList>
    </citation>
    <scope>NUCLEOTIDE SEQUENCE [LARGE SCALE GENOMIC DNA]</scope>
    <source>
        <strain evidence="2 3">DSM 16647</strain>
    </source>
</reference>
<proteinExistence type="predicted"/>
<keyword evidence="1" id="KW-1133">Transmembrane helix</keyword>
<keyword evidence="1" id="KW-0472">Membrane</keyword>
<protein>
    <submittedName>
        <fullName evidence="2">Uncharacterized protein</fullName>
    </submittedName>
</protein>
<dbReference type="AlphaFoldDB" id="A0A5S5AYW9"/>
<keyword evidence="3" id="KW-1185">Reference proteome</keyword>
<sequence length="41" mass="4784">MDVFFETLRIMVEGMAGIFLAISLFFIVIKLMIRVFPEKNC</sequence>
<comment type="caution">
    <text evidence="2">The sequence shown here is derived from an EMBL/GenBank/DDBJ whole genome shotgun (WGS) entry which is preliminary data.</text>
</comment>
<dbReference type="NCBIfam" id="NF040909">
    <property type="entry name" value="OadG_rel_small"/>
    <property type="match status" value="1"/>
</dbReference>
<dbReference type="EMBL" id="VNHO01000003">
    <property type="protein sequence ID" value="TYP58539.1"/>
    <property type="molecule type" value="Genomic_DNA"/>
</dbReference>
<organism evidence="2 3">
    <name type="scientific">Thermosediminibacter litoriperuensis</name>
    <dbReference type="NCBI Taxonomy" id="291989"/>
    <lineage>
        <taxon>Bacteria</taxon>
        <taxon>Bacillati</taxon>
        <taxon>Bacillota</taxon>
        <taxon>Clostridia</taxon>
        <taxon>Thermosediminibacterales</taxon>
        <taxon>Thermosediminibacteraceae</taxon>
        <taxon>Thermosediminibacter</taxon>
    </lineage>
</organism>
<name>A0A5S5AYW9_9FIRM</name>
<evidence type="ECO:0000313" key="3">
    <source>
        <dbReference type="Proteomes" id="UP000322294"/>
    </source>
</evidence>
<evidence type="ECO:0000256" key="1">
    <source>
        <dbReference type="SAM" id="Phobius"/>
    </source>
</evidence>
<gene>
    <name evidence="2" type="ORF">LZ11_00385</name>
</gene>